<sequence>MLQGISEPFPAIGTSTPQAPRPQSGTAEFSREDIRPEPPPNPADILNARLSSTNIATELEQTVIDEIAQRVVRDYESDELSRENWLARNEAAMKLATLVIETKNFPWPNAANIKYPLLATACVQFSSRAYPNIIQGTNIVKAKVTGQDPAGLKAARGMRISEHMNYQITEEMEDWSEEMDDLLVALPIEGCEFKKTYFDSTDGLNVSEHVRPKDLVVNYRAKSLKKASRVTHRIWLYPNDVVGRVRKKIFLDIDFGYPTTIQEPSTDNESPALNDEDAPHLFLEQHRWLDLDGDGYQEPYVCTVHKDTGKLVRIVARWDVEGIARNEKGEITKITPVHYFTRFKFMPSPDGGFYCMGFGTLQSPINEVINSTINQLLDAGTRQNTAGGFIGKGVNLAKGGGGGPIKFAPGEYKQIDYSGDDIRKNVFDLKIPEPSRVLFLLLGSMIGAGKELASVSEVLTGEQSGSNVPATTTLALIEQGLKVFSAIYVRVHRGLKCEFKKLKRLNRLFLDDEVYFTVLDNPRAIKRTDYEDVDLDVQPVSNPDEVSDIQRLIKAQILFGLLGKGYNDDAIRRRHLEALRVPDIEELLPPKGPPPPPDPKIVLESEKISLERDKFELEIVMARGKLLKMRADTLAAIARAEAAEAGPQIEMYKSELAALEKMTSGMFAGGGATGGQMSENGGQNEREWQ</sequence>
<accession>A0A6M3J218</accession>
<protein>
    <submittedName>
        <fullName evidence="2">Putative co-chaperone GroES</fullName>
    </submittedName>
</protein>
<feature type="region of interest" description="Disordered" evidence="1">
    <location>
        <begin position="668"/>
        <end position="689"/>
    </location>
</feature>
<evidence type="ECO:0000313" key="3">
    <source>
        <dbReference type="EMBL" id="QJA74962.1"/>
    </source>
</evidence>
<gene>
    <name evidence="3" type="ORF">MM415A01887_0004</name>
    <name evidence="2" type="ORF">MM415B00601_0004</name>
</gene>
<proteinExistence type="predicted"/>
<organism evidence="2">
    <name type="scientific">viral metagenome</name>
    <dbReference type="NCBI Taxonomy" id="1070528"/>
    <lineage>
        <taxon>unclassified sequences</taxon>
        <taxon>metagenomes</taxon>
        <taxon>organismal metagenomes</taxon>
    </lineage>
</organism>
<dbReference type="AlphaFoldDB" id="A0A6M3J218"/>
<feature type="compositionally biased region" description="Polar residues" evidence="1">
    <location>
        <begin position="13"/>
        <end position="27"/>
    </location>
</feature>
<evidence type="ECO:0000256" key="1">
    <source>
        <dbReference type="SAM" id="MobiDB-lite"/>
    </source>
</evidence>
<reference evidence="2" key="1">
    <citation type="submission" date="2020-03" db="EMBL/GenBank/DDBJ databases">
        <title>The deep terrestrial virosphere.</title>
        <authorList>
            <person name="Holmfeldt K."/>
            <person name="Nilsson E."/>
            <person name="Simone D."/>
            <person name="Lopez-Fernandez M."/>
            <person name="Wu X."/>
            <person name="de Brujin I."/>
            <person name="Lundin D."/>
            <person name="Andersson A."/>
            <person name="Bertilsson S."/>
            <person name="Dopson M."/>
        </authorList>
    </citation>
    <scope>NUCLEOTIDE SEQUENCE</scope>
    <source>
        <strain evidence="3">MM415A01887</strain>
        <strain evidence="2">MM415B00601</strain>
    </source>
</reference>
<name>A0A6M3J218_9ZZZZ</name>
<evidence type="ECO:0000313" key="2">
    <source>
        <dbReference type="EMBL" id="QJA63644.1"/>
    </source>
</evidence>
<dbReference type="EMBL" id="MT142132">
    <property type="protein sequence ID" value="QJA74962.1"/>
    <property type="molecule type" value="Genomic_DNA"/>
</dbReference>
<dbReference type="EMBL" id="MT141502">
    <property type="protein sequence ID" value="QJA63644.1"/>
    <property type="molecule type" value="Genomic_DNA"/>
</dbReference>
<feature type="region of interest" description="Disordered" evidence="1">
    <location>
        <begin position="1"/>
        <end position="42"/>
    </location>
</feature>